<organism evidence="1 2">
    <name type="scientific">Symbiodinium microadriaticum</name>
    <name type="common">Dinoflagellate</name>
    <name type="synonym">Zooxanthella microadriatica</name>
    <dbReference type="NCBI Taxonomy" id="2951"/>
    <lineage>
        <taxon>Eukaryota</taxon>
        <taxon>Sar</taxon>
        <taxon>Alveolata</taxon>
        <taxon>Dinophyceae</taxon>
        <taxon>Suessiales</taxon>
        <taxon>Symbiodiniaceae</taxon>
        <taxon>Symbiodinium</taxon>
    </lineage>
</organism>
<protein>
    <submittedName>
        <fullName evidence="1">Uncharacterized protein</fullName>
    </submittedName>
</protein>
<dbReference type="Proteomes" id="UP000186817">
    <property type="component" value="Unassembled WGS sequence"/>
</dbReference>
<evidence type="ECO:0000313" key="2">
    <source>
        <dbReference type="Proteomes" id="UP000186817"/>
    </source>
</evidence>
<evidence type="ECO:0000313" key="1">
    <source>
        <dbReference type="EMBL" id="OLP93962.1"/>
    </source>
</evidence>
<sequence length="88" mass="9786">MHFSQPPEKLQADLAKSLRKVRIESEYDTGALWQCATCREAGTPENPLAMLAAVVPWQSKSSHRGGLPGYARFTSCRHLVHAVSDDMF</sequence>
<dbReference type="OrthoDB" id="445973at2759"/>
<keyword evidence="2" id="KW-1185">Reference proteome</keyword>
<reference evidence="1 2" key="1">
    <citation type="submission" date="2016-02" db="EMBL/GenBank/DDBJ databases">
        <title>Genome analysis of coral dinoflagellate symbionts highlights evolutionary adaptations to a symbiotic lifestyle.</title>
        <authorList>
            <person name="Aranda M."/>
            <person name="Li Y."/>
            <person name="Liew Y.J."/>
            <person name="Baumgarten S."/>
            <person name="Simakov O."/>
            <person name="Wilson M."/>
            <person name="Piel J."/>
            <person name="Ashoor H."/>
            <person name="Bougouffa S."/>
            <person name="Bajic V.B."/>
            <person name="Ryu T."/>
            <person name="Ravasi T."/>
            <person name="Bayer T."/>
            <person name="Micklem G."/>
            <person name="Kim H."/>
            <person name="Bhak J."/>
            <person name="Lajeunesse T.C."/>
            <person name="Voolstra C.R."/>
        </authorList>
    </citation>
    <scope>NUCLEOTIDE SEQUENCE [LARGE SCALE GENOMIC DNA]</scope>
    <source>
        <strain evidence="1 2">CCMP2467</strain>
    </source>
</reference>
<dbReference type="EMBL" id="LSRX01000563">
    <property type="protein sequence ID" value="OLP93962.1"/>
    <property type="molecule type" value="Genomic_DNA"/>
</dbReference>
<accession>A0A1Q9DFJ3</accession>
<proteinExistence type="predicted"/>
<dbReference type="AlphaFoldDB" id="A0A1Q9DFJ3"/>
<gene>
    <name evidence="1" type="ORF">AK812_SmicGene24061</name>
</gene>
<name>A0A1Q9DFJ3_SYMMI</name>
<comment type="caution">
    <text evidence="1">The sequence shown here is derived from an EMBL/GenBank/DDBJ whole genome shotgun (WGS) entry which is preliminary data.</text>
</comment>